<dbReference type="PANTHER" id="PTHR43140">
    <property type="entry name" value="TYPE-1 RESTRICTION ENZYME ECOKI SPECIFICITY PROTEIN"/>
    <property type="match status" value="1"/>
</dbReference>
<dbReference type="PANTHER" id="PTHR43140:SF1">
    <property type="entry name" value="TYPE I RESTRICTION ENZYME ECOKI SPECIFICITY SUBUNIT"/>
    <property type="match status" value="1"/>
</dbReference>
<dbReference type="InterPro" id="IPR000055">
    <property type="entry name" value="Restrct_endonuc_typeI_TRD"/>
</dbReference>
<dbReference type="SUPFAM" id="SSF116734">
    <property type="entry name" value="DNA methylase specificity domain"/>
    <property type="match status" value="1"/>
</dbReference>
<evidence type="ECO:0000313" key="6">
    <source>
        <dbReference type="EMBL" id="QDK71941.1"/>
    </source>
</evidence>
<dbReference type="Gene3D" id="3.90.220.20">
    <property type="entry name" value="DNA methylase specificity domains"/>
    <property type="match status" value="1"/>
</dbReference>
<dbReference type="InterPro" id="IPR044946">
    <property type="entry name" value="Restrct_endonuc_typeI_TRD_sf"/>
</dbReference>
<feature type="domain" description="Type I restriction modification DNA specificity" evidence="5">
    <location>
        <begin position="30"/>
        <end position="160"/>
    </location>
</feature>
<name>A0A514ZBH9_9LACT</name>
<dbReference type="InterPro" id="IPR051212">
    <property type="entry name" value="Type-I_RE_S_subunit"/>
</dbReference>
<dbReference type="GO" id="GO:0004519">
    <property type="term" value="F:endonuclease activity"/>
    <property type="evidence" value="ECO:0007669"/>
    <property type="project" value="UniProtKB-KW"/>
</dbReference>
<keyword evidence="7" id="KW-1185">Reference proteome</keyword>
<organism evidence="6 7">
    <name type="scientific">Lactococcus protaetiae</name>
    <dbReference type="NCBI Taxonomy" id="2592653"/>
    <lineage>
        <taxon>Bacteria</taxon>
        <taxon>Bacillati</taxon>
        <taxon>Bacillota</taxon>
        <taxon>Bacilli</taxon>
        <taxon>Lactobacillales</taxon>
        <taxon>Streptococcaceae</taxon>
        <taxon>Lactococcus</taxon>
    </lineage>
</organism>
<protein>
    <submittedName>
        <fullName evidence="6">Restriction endonuclease subunit S</fullName>
    </submittedName>
</protein>
<dbReference type="REBASE" id="334168">
    <property type="entry name" value="S4.Lsp19320ORF7175P"/>
</dbReference>
<keyword evidence="2" id="KW-0680">Restriction system</keyword>
<dbReference type="Pfam" id="PF01420">
    <property type="entry name" value="Methylase_S"/>
    <property type="match status" value="1"/>
</dbReference>
<sequence length="181" mass="20811">MQKADFVENGFPAIHYGQIYTKYGLSANQTFSYVSADLAKKLKIADKNDLLLATTSENDEDVCKPLAWLGEKAAISGDMMLFRHQQNVKFLAYYIQTTMFQSAKKKKITGTKVRRVSSADLSTMKIPVPSLSEQTHIVEILDRFDTLTSDLIVGLPREIELRQKQYEYWREQLLSFKKIKF</sequence>
<keyword evidence="6" id="KW-0255">Endonuclease</keyword>
<keyword evidence="6" id="KW-0540">Nuclease</keyword>
<evidence type="ECO:0000256" key="2">
    <source>
        <dbReference type="ARBA" id="ARBA00022747"/>
    </source>
</evidence>
<dbReference type="OrthoDB" id="9795776at2"/>
<accession>A0A514ZBH9</accession>
<dbReference type="GO" id="GO:0003677">
    <property type="term" value="F:DNA binding"/>
    <property type="evidence" value="ECO:0007669"/>
    <property type="project" value="UniProtKB-KW"/>
</dbReference>
<dbReference type="CDD" id="cd17268">
    <property type="entry name" value="RMtype1_S_Ara36733I_TRD1-CR1_like"/>
    <property type="match status" value="1"/>
</dbReference>
<reference evidence="6 7" key="1">
    <citation type="submission" date="2019-07" db="EMBL/GenBank/DDBJ databases">
        <title>Genome sequencing of KACC 19320.</title>
        <authorList>
            <person name="Heo J."/>
            <person name="Kim S.-J."/>
            <person name="Kim J.-S."/>
            <person name="Hong S.-B."/>
            <person name="Kwon S.-W."/>
        </authorList>
    </citation>
    <scope>NUCLEOTIDE SEQUENCE [LARGE SCALE GENOMIC DNA]</scope>
    <source>
        <strain evidence="6 7">KACC 19320</strain>
    </source>
</reference>
<proteinExistence type="inferred from homology"/>
<evidence type="ECO:0000259" key="5">
    <source>
        <dbReference type="Pfam" id="PF01420"/>
    </source>
</evidence>
<dbReference type="KEGG" id="lack:FLP15_07205"/>
<evidence type="ECO:0000256" key="1">
    <source>
        <dbReference type="ARBA" id="ARBA00010923"/>
    </source>
</evidence>
<evidence type="ECO:0000256" key="4">
    <source>
        <dbReference type="ARBA" id="ARBA00038652"/>
    </source>
</evidence>
<dbReference type="AlphaFoldDB" id="A0A514ZBH9"/>
<dbReference type="Proteomes" id="UP000315128">
    <property type="component" value="Chromosome"/>
</dbReference>
<keyword evidence="3" id="KW-0238">DNA-binding</keyword>
<keyword evidence="6" id="KW-0378">Hydrolase</keyword>
<dbReference type="EMBL" id="CP041356">
    <property type="protein sequence ID" value="QDK71941.1"/>
    <property type="molecule type" value="Genomic_DNA"/>
</dbReference>
<evidence type="ECO:0000313" key="7">
    <source>
        <dbReference type="Proteomes" id="UP000315128"/>
    </source>
</evidence>
<comment type="similarity">
    <text evidence="1">Belongs to the type-I restriction system S methylase family.</text>
</comment>
<evidence type="ECO:0000256" key="3">
    <source>
        <dbReference type="ARBA" id="ARBA00023125"/>
    </source>
</evidence>
<comment type="subunit">
    <text evidence="4">The methyltransferase is composed of M and S polypeptides.</text>
</comment>
<dbReference type="GO" id="GO:0009307">
    <property type="term" value="P:DNA restriction-modification system"/>
    <property type="evidence" value="ECO:0007669"/>
    <property type="project" value="UniProtKB-KW"/>
</dbReference>
<gene>
    <name evidence="6" type="ORF">FLP15_07205</name>
</gene>